<gene>
    <name evidence="3" type="ORF">RJT34_23706</name>
</gene>
<reference evidence="3 4" key="1">
    <citation type="submission" date="2024-01" db="EMBL/GenBank/DDBJ databases">
        <title>The genomes of 5 underutilized Papilionoideae crops provide insights into root nodulation and disease resistance.</title>
        <authorList>
            <person name="Yuan L."/>
        </authorList>
    </citation>
    <scope>NUCLEOTIDE SEQUENCE [LARGE SCALE GENOMIC DNA]</scope>
    <source>
        <strain evidence="3">LY-2023</strain>
        <tissue evidence="3">Leaf</tissue>
    </source>
</reference>
<dbReference type="PROSITE" id="PS51375">
    <property type="entry name" value="PPR"/>
    <property type="match status" value="1"/>
</dbReference>
<evidence type="ECO:0000256" key="2">
    <source>
        <dbReference type="PROSITE-ProRule" id="PRU00708"/>
    </source>
</evidence>
<evidence type="ECO:0000313" key="4">
    <source>
        <dbReference type="Proteomes" id="UP001359559"/>
    </source>
</evidence>
<comment type="caution">
    <text evidence="3">The sequence shown here is derived from an EMBL/GenBank/DDBJ whole genome shotgun (WGS) entry which is preliminary data.</text>
</comment>
<dbReference type="InterPro" id="IPR011990">
    <property type="entry name" value="TPR-like_helical_dom_sf"/>
</dbReference>
<dbReference type="Proteomes" id="UP001359559">
    <property type="component" value="Unassembled WGS sequence"/>
</dbReference>
<evidence type="ECO:0000313" key="3">
    <source>
        <dbReference type="EMBL" id="KAK7278671.1"/>
    </source>
</evidence>
<dbReference type="EMBL" id="JAYKXN010000006">
    <property type="protein sequence ID" value="KAK7278671.1"/>
    <property type="molecule type" value="Genomic_DNA"/>
</dbReference>
<evidence type="ECO:0000256" key="1">
    <source>
        <dbReference type="ARBA" id="ARBA00022737"/>
    </source>
</evidence>
<protein>
    <recommendedName>
        <fullName evidence="5">Pentatricopeptide repeat-containing protein</fullName>
    </recommendedName>
</protein>
<keyword evidence="1" id="KW-0677">Repeat</keyword>
<dbReference type="InterPro" id="IPR002885">
    <property type="entry name" value="PPR_rpt"/>
</dbReference>
<name>A0AAN9FPH8_CLITE</name>
<feature type="repeat" description="PPR" evidence="2">
    <location>
        <begin position="5"/>
        <end position="41"/>
    </location>
</feature>
<dbReference type="AlphaFoldDB" id="A0AAN9FPH8"/>
<dbReference type="Gene3D" id="1.25.40.10">
    <property type="entry name" value="Tetratricopeptide repeat domain"/>
    <property type="match status" value="1"/>
</dbReference>
<sequence>MLDRDLVSWNEMLDGCVKHGKMNNPLAHQLFVKMPEKDLVSWNTMLNDGVKHGKMNNSLVSNRDFARFVFNAMPKRIDENMNNVALCREVSDLENKEAVLGFLL</sequence>
<proteinExistence type="predicted"/>
<evidence type="ECO:0008006" key="5">
    <source>
        <dbReference type="Google" id="ProtNLM"/>
    </source>
</evidence>
<organism evidence="3 4">
    <name type="scientific">Clitoria ternatea</name>
    <name type="common">Butterfly pea</name>
    <dbReference type="NCBI Taxonomy" id="43366"/>
    <lineage>
        <taxon>Eukaryota</taxon>
        <taxon>Viridiplantae</taxon>
        <taxon>Streptophyta</taxon>
        <taxon>Embryophyta</taxon>
        <taxon>Tracheophyta</taxon>
        <taxon>Spermatophyta</taxon>
        <taxon>Magnoliopsida</taxon>
        <taxon>eudicotyledons</taxon>
        <taxon>Gunneridae</taxon>
        <taxon>Pentapetalae</taxon>
        <taxon>rosids</taxon>
        <taxon>fabids</taxon>
        <taxon>Fabales</taxon>
        <taxon>Fabaceae</taxon>
        <taxon>Papilionoideae</taxon>
        <taxon>50 kb inversion clade</taxon>
        <taxon>NPAAA clade</taxon>
        <taxon>indigoferoid/millettioid clade</taxon>
        <taxon>Phaseoleae</taxon>
        <taxon>Clitoria</taxon>
    </lineage>
</organism>
<accession>A0AAN9FPH8</accession>
<keyword evidence="4" id="KW-1185">Reference proteome</keyword>